<proteinExistence type="predicted"/>
<reference evidence="1 2" key="1">
    <citation type="submission" date="2012-10" db="EMBL/GenBank/DDBJ databases">
        <title>Genome assembly of Amycolatopsis azurea DSM 43854.</title>
        <authorList>
            <person name="Khatri I."/>
            <person name="Kaur I."/>
            <person name="Subramanian S."/>
            <person name="Mayilraj S."/>
        </authorList>
    </citation>
    <scope>NUCLEOTIDE SEQUENCE [LARGE SCALE GENOMIC DNA]</scope>
    <source>
        <strain evidence="1 2">DSM 43854</strain>
    </source>
</reference>
<organism evidence="1 2">
    <name type="scientific">Amycolatopsis azurea DSM 43854</name>
    <dbReference type="NCBI Taxonomy" id="1238180"/>
    <lineage>
        <taxon>Bacteria</taxon>
        <taxon>Bacillati</taxon>
        <taxon>Actinomycetota</taxon>
        <taxon>Actinomycetes</taxon>
        <taxon>Pseudonocardiales</taxon>
        <taxon>Pseudonocardiaceae</taxon>
        <taxon>Amycolatopsis</taxon>
    </lineage>
</organism>
<accession>M2PSM3</accession>
<protein>
    <submittedName>
        <fullName evidence="1">Uncharacterized protein</fullName>
    </submittedName>
</protein>
<name>M2PSM3_9PSEU</name>
<sequence>MTVGDGRSLPANRNFSPYRTVHRADACMIVAASLSLSLMQVVRIRSSGGRVPAAAVAME</sequence>
<evidence type="ECO:0000313" key="1">
    <source>
        <dbReference type="EMBL" id="EMD27578.1"/>
    </source>
</evidence>
<gene>
    <name evidence="1" type="ORF">C791_1874</name>
</gene>
<dbReference type="PATRIC" id="fig|1238180.3.peg.2473"/>
<dbReference type="EMBL" id="ANMG01000021">
    <property type="protein sequence ID" value="EMD27578.1"/>
    <property type="molecule type" value="Genomic_DNA"/>
</dbReference>
<evidence type="ECO:0000313" key="2">
    <source>
        <dbReference type="Proteomes" id="UP000014137"/>
    </source>
</evidence>
<dbReference type="Proteomes" id="UP000014137">
    <property type="component" value="Unassembled WGS sequence"/>
</dbReference>
<dbReference type="RefSeq" id="WP_005154943.1">
    <property type="nucleotide sequence ID" value="NZ_ANMG01000021.1"/>
</dbReference>
<comment type="caution">
    <text evidence="1">The sequence shown here is derived from an EMBL/GenBank/DDBJ whole genome shotgun (WGS) entry which is preliminary data.</text>
</comment>
<dbReference type="AlphaFoldDB" id="M2PSM3"/>